<evidence type="ECO:0000313" key="2">
    <source>
        <dbReference type="EMBL" id="GAA1859040.1"/>
    </source>
</evidence>
<dbReference type="SUPFAM" id="SSF54909">
    <property type="entry name" value="Dimeric alpha+beta barrel"/>
    <property type="match status" value="1"/>
</dbReference>
<dbReference type="NCBIfam" id="TIGR02118">
    <property type="entry name" value="EthD family reductase"/>
    <property type="match status" value="1"/>
</dbReference>
<dbReference type="Gene3D" id="3.30.70.100">
    <property type="match status" value="1"/>
</dbReference>
<dbReference type="Pfam" id="PF07110">
    <property type="entry name" value="EthD"/>
    <property type="match status" value="1"/>
</dbReference>
<proteinExistence type="predicted"/>
<dbReference type="InterPro" id="IPR011008">
    <property type="entry name" value="Dimeric_a/b-barrel"/>
</dbReference>
<comment type="caution">
    <text evidence="2">The sequence shown here is derived from an EMBL/GenBank/DDBJ whole genome shotgun (WGS) entry which is preliminary data.</text>
</comment>
<dbReference type="EMBL" id="BAAAQK010000017">
    <property type="protein sequence ID" value="GAA1859040.1"/>
    <property type="molecule type" value="Genomic_DNA"/>
</dbReference>
<dbReference type="Proteomes" id="UP001500449">
    <property type="component" value="Unassembled WGS sequence"/>
</dbReference>
<gene>
    <name evidence="2" type="ORF">GCM10009836_44080</name>
</gene>
<accession>A0ABN2NBY5</accession>
<sequence length="117" mass="13251">MIKTIALVRRRVDLTHGEFRDYYENHHAKLISEVPHVARYVRRYIEPSGLWNGPGAFDAITEIWFSSQADYDAAMARLVELQELFATDAANVFDTSATQRFVVLDECDTDVPGASEA</sequence>
<reference evidence="2 3" key="1">
    <citation type="journal article" date="2019" name="Int. J. Syst. Evol. Microbiol.">
        <title>The Global Catalogue of Microorganisms (GCM) 10K type strain sequencing project: providing services to taxonomists for standard genome sequencing and annotation.</title>
        <authorList>
            <consortium name="The Broad Institute Genomics Platform"/>
            <consortium name="The Broad Institute Genome Sequencing Center for Infectious Disease"/>
            <person name="Wu L."/>
            <person name="Ma J."/>
        </authorList>
    </citation>
    <scope>NUCLEOTIDE SEQUENCE [LARGE SCALE GENOMIC DNA]</scope>
    <source>
        <strain evidence="2 3">JCM 16009</strain>
    </source>
</reference>
<protein>
    <recommendedName>
        <fullName evidence="1">EthD domain-containing protein</fullName>
    </recommendedName>
</protein>
<dbReference type="RefSeq" id="WP_344420153.1">
    <property type="nucleotide sequence ID" value="NZ_BAAAQK010000017.1"/>
</dbReference>
<evidence type="ECO:0000259" key="1">
    <source>
        <dbReference type="Pfam" id="PF07110"/>
    </source>
</evidence>
<feature type="domain" description="EthD" evidence="1">
    <location>
        <begin position="13"/>
        <end position="94"/>
    </location>
</feature>
<dbReference type="InterPro" id="IPR009799">
    <property type="entry name" value="EthD_dom"/>
</dbReference>
<organism evidence="2 3">
    <name type="scientific">Pseudonocardia ailaonensis</name>
    <dbReference type="NCBI Taxonomy" id="367279"/>
    <lineage>
        <taxon>Bacteria</taxon>
        <taxon>Bacillati</taxon>
        <taxon>Actinomycetota</taxon>
        <taxon>Actinomycetes</taxon>
        <taxon>Pseudonocardiales</taxon>
        <taxon>Pseudonocardiaceae</taxon>
        <taxon>Pseudonocardia</taxon>
    </lineage>
</organism>
<keyword evidence="3" id="KW-1185">Reference proteome</keyword>
<evidence type="ECO:0000313" key="3">
    <source>
        <dbReference type="Proteomes" id="UP001500449"/>
    </source>
</evidence>
<name>A0ABN2NBY5_9PSEU</name>